<proteinExistence type="predicted"/>
<dbReference type="EMBL" id="JBEVCJ010000022">
    <property type="protein sequence ID" value="MET1256467.1"/>
    <property type="molecule type" value="Genomic_DNA"/>
</dbReference>
<dbReference type="Pfam" id="PF05940">
    <property type="entry name" value="NnrS"/>
    <property type="match status" value="1"/>
</dbReference>
<reference evidence="1 2" key="1">
    <citation type="submission" date="2024-06" db="EMBL/GenBank/DDBJ databases">
        <authorList>
            <person name="Li F."/>
        </authorList>
    </citation>
    <scope>NUCLEOTIDE SEQUENCE [LARGE SCALE GENOMIC DNA]</scope>
    <source>
        <strain evidence="1 2">GXAS 311</strain>
    </source>
</reference>
<keyword evidence="2" id="KW-1185">Reference proteome</keyword>
<evidence type="ECO:0000313" key="1">
    <source>
        <dbReference type="EMBL" id="MET1256467.1"/>
    </source>
</evidence>
<protein>
    <submittedName>
        <fullName evidence="1">NnrS family protein</fullName>
    </submittedName>
</protein>
<comment type="caution">
    <text evidence="1">The sequence shown here is derived from an EMBL/GenBank/DDBJ whole genome shotgun (WGS) entry which is preliminary data.</text>
</comment>
<name>A0ABV2BWZ9_9GAMM</name>
<dbReference type="Proteomes" id="UP001548189">
    <property type="component" value="Unassembled WGS sequence"/>
</dbReference>
<gene>
    <name evidence="1" type="ORF">ABVT43_15105</name>
</gene>
<evidence type="ECO:0000313" key="2">
    <source>
        <dbReference type="Proteomes" id="UP001548189"/>
    </source>
</evidence>
<sequence>MLAISSIQPWRDCFDYRSAVYVEAFRPFFIFIPIYLVLSIVLWALVWSGFWQTAIFENILVWHIYEMLFGIGSAGMAGFILTAIPEFITGTKPVVGKKLYYLFLFWLGCRFAFWMIDWLGVTFVALVNLLFTCVVIYFIAQPIISDFNRRHVSLLLSFLSIVGVQVLFYLSLTDWLDIDFLAISQLSLGMVMILITLVLLRVNMGVVNRWLQQQQIVSAFVVRIPAYSISVFLIALYSIVEYLLPFNSILGWLGFAVGASILNLLNDFVIDDVNLFRSPHVVLLTIIFVLMACGYFFMGYDHLSHQLQAVNHFRHFLTTGVFGLSFFVIMSIVTTLHTGRPLAINSGTILGALCILVATMMRVGIAWWPELSANLYFYSALIWGAAFIIYLLTFFNFLTEPKLTEFKLSESMLTESMLTESKVTHPRRRND</sequence>
<organism evidence="1 2">
    <name type="scientific">Aliikangiella maris</name>
    <dbReference type="NCBI Taxonomy" id="3162458"/>
    <lineage>
        <taxon>Bacteria</taxon>
        <taxon>Pseudomonadati</taxon>
        <taxon>Pseudomonadota</taxon>
        <taxon>Gammaproteobacteria</taxon>
        <taxon>Oceanospirillales</taxon>
        <taxon>Pleioneaceae</taxon>
        <taxon>Aliikangiella</taxon>
    </lineage>
</organism>
<dbReference type="InterPro" id="IPR010266">
    <property type="entry name" value="NnrS"/>
</dbReference>
<accession>A0ABV2BWZ9</accession>